<reference evidence="3 5" key="2">
    <citation type="submission" date="2018-04" db="EMBL/GenBank/DDBJ databases">
        <title>Genomes of the Obligate Erwinia dacicola and Facultative Enterobacter sp. OLF Endosymbionts of the Olive Fruit fly, Bactrocera oleae.</title>
        <authorList>
            <person name="Estes A.M."/>
            <person name="Hearn D.J."/>
            <person name="Agarwal S."/>
            <person name="Pierson E.A."/>
            <person name="Dunning-Hotopp J.C."/>
        </authorList>
    </citation>
    <scope>NUCLEOTIDE SEQUENCE [LARGE SCALE GENOMIC DNA]</scope>
    <source>
        <strain evidence="3 5">Oroville</strain>
    </source>
</reference>
<comment type="caution">
    <text evidence="2">The sequence shown here is derived from an EMBL/GenBank/DDBJ whole genome shotgun (WGS) entry which is preliminary data.</text>
</comment>
<dbReference type="PROSITE" id="PS50943">
    <property type="entry name" value="HTH_CROC1"/>
    <property type="match status" value="1"/>
</dbReference>
<dbReference type="EMBL" id="LJAM02000516">
    <property type="protein sequence ID" value="RAP69954.1"/>
    <property type="molecule type" value="Genomic_DNA"/>
</dbReference>
<reference evidence="2 4" key="1">
    <citation type="submission" date="2016-07" db="EMBL/GenBank/DDBJ databases">
        <authorList>
            <person name="Yuval B."/>
        </authorList>
    </citation>
    <scope>NUCLEOTIDE SEQUENCE [LARGE SCALE GENOMIC DNA]</scope>
    <source>
        <strain evidence="2 4">IL</strain>
    </source>
</reference>
<dbReference type="CDD" id="cd00093">
    <property type="entry name" value="HTH_XRE"/>
    <property type="match status" value="1"/>
</dbReference>
<dbReference type="OrthoDB" id="6625856at2"/>
<evidence type="ECO:0000313" key="3">
    <source>
        <dbReference type="EMBL" id="RAP69954.1"/>
    </source>
</evidence>
<dbReference type="Pfam" id="PF13560">
    <property type="entry name" value="HTH_31"/>
    <property type="match status" value="1"/>
</dbReference>
<protein>
    <submittedName>
        <fullName evidence="3">Helix-turn-helix family protein</fullName>
    </submittedName>
</protein>
<evidence type="ECO:0000259" key="1">
    <source>
        <dbReference type="PROSITE" id="PS50943"/>
    </source>
</evidence>
<keyword evidence="5" id="KW-1185">Reference proteome</keyword>
<organism evidence="2 4">
    <name type="scientific">Candidatus Erwinia dacicola</name>
    <dbReference type="NCBI Taxonomy" id="252393"/>
    <lineage>
        <taxon>Bacteria</taxon>
        <taxon>Pseudomonadati</taxon>
        <taxon>Pseudomonadota</taxon>
        <taxon>Gammaproteobacteria</taxon>
        <taxon>Enterobacterales</taxon>
        <taxon>Erwiniaceae</taxon>
        <taxon>Erwinia</taxon>
    </lineage>
</organism>
<dbReference type="EMBL" id="MAYS01000090">
    <property type="protein sequence ID" value="OFC63392.1"/>
    <property type="molecule type" value="Genomic_DNA"/>
</dbReference>
<proteinExistence type="predicted"/>
<dbReference type="Proteomes" id="UP000243534">
    <property type="component" value="Unassembled WGS sequence"/>
</dbReference>
<evidence type="ECO:0000313" key="2">
    <source>
        <dbReference type="EMBL" id="OFC63392.1"/>
    </source>
</evidence>
<dbReference type="InterPro" id="IPR001387">
    <property type="entry name" value="Cro/C1-type_HTH"/>
</dbReference>
<gene>
    <name evidence="3" type="ORF">ACZ87_03249</name>
    <name evidence="2" type="ORF">BBW68_00980</name>
</gene>
<dbReference type="Proteomes" id="UP000244334">
    <property type="component" value="Unassembled WGS sequence"/>
</dbReference>
<feature type="domain" description="HTH cro/C1-type" evidence="1">
    <location>
        <begin position="8"/>
        <end position="28"/>
    </location>
</feature>
<evidence type="ECO:0000313" key="5">
    <source>
        <dbReference type="Proteomes" id="UP000244334"/>
    </source>
</evidence>
<accession>A0A1E7Z3P9</accession>
<evidence type="ECO:0000313" key="4">
    <source>
        <dbReference type="Proteomes" id="UP000243534"/>
    </source>
</evidence>
<dbReference type="AlphaFoldDB" id="A0A1E7Z3P9"/>
<dbReference type="RefSeq" id="WP_070133878.1">
    <property type="nucleotide sequence ID" value="NZ_LJAM02000516.1"/>
</dbReference>
<dbReference type="SUPFAM" id="SSF47413">
    <property type="entry name" value="lambda repressor-like DNA-binding domains"/>
    <property type="match status" value="1"/>
</dbReference>
<dbReference type="Gene3D" id="1.10.260.40">
    <property type="entry name" value="lambda repressor-like DNA-binding domains"/>
    <property type="match status" value="1"/>
</dbReference>
<name>A0A1E7Z3P9_9GAMM</name>
<dbReference type="GO" id="GO:0003677">
    <property type="term" value="F:DNA binding"/>
    <property type="evidence" value="ECO:0007669"/>
    <property type="project" value="InterPro"/>
</dbReference>
<dbReference type="InterPro" id="IPR010982">
    <property type="entry name" value="Lambda_DNA-bd_dom_sf"/>
</dbReference>
<sequence>MIISPEEVKRLRLKAGLTQKEMAKLAGIGLSSWQKKETAETLKSYSPISGAEYNLLLLFADEHPDYILCKRETLRP</sequence>